<dbReference type="AlphaFoldDB" id="T1GRU3"/>
<dbReference type="HOGENOM" id="CLU_2624847_0_0_1"/>
<sequence>MVDKIEMSLDEIIKTTKKPGRGGPGGKGGFKRNGQKGQAAGRGGPRRQSGGSPGGILKGRNRGGAIQKAKFNRSRKII</sequence>
<accession>T1GRU3</accession>
<keyword evidence="3" id="KW-1185">Reference proteome</keyword>
<dbReference type="OMA" id="IHCVSMA"/>
<evidence type="ECO:0000313" key="3">
    <source>
        <dbReference type="Proteomes" id="UP000015102"/>
    </source>
</evidence>
<evidence type="ECO:0000256" key="1">
    <source>
        <dbReference type="SAM" id="MobiDB-lite"/>
    </source>
</evidence>
<reference evidence="2" key="2">
    <citation type="submission" date="2015-06" db="UniProtKB">
        <authorList>
            <consortium name="EnsemblMetazoa"/>
        </authorList>
    </citation>
    <scope>IDENTIFICATION</scope>
</reference>
<reference evidence="3" key="1">
    <citation type="submission" date="2013-02" db="EMBL/GenBank/DDBJ databases">
        <authorList>
            <person name="Hughes D."/>
        </authorList>
    </citation>
    <scope>NUCLEOTIDE SEQUENCE</scope>
    <source>
        <strain>Durham</strain>
        <strain evidence="3">NC isolate 2 -- Noor lab</strain>
    </source>
</reference>
<dbReference type="EMBL" id="CAQQ02030113">
    <property type="status" value="NOT_ANNOTATED_CDS"/>
    <property type="molecule type" value="Genomic_DNA"/>
</dbReference>
<protein>
    <submittedName>
        <fullName evidence="2">Uncharacterized protein</fullName>
    </submittedName>
</protein>
<dbReference type="EnsemblMetazoa" id="MESCA006386-RA">
    <property type="protein sequence ID" value="MESCA006386-PA"/>
    <property type="gene ID" value="MESCA006386"/>
</dbReference>
<organism evidence="2 3">
    <name type="scientific">Megaselia scalaris</name>
    <name type="common">Humpbacked fly</name>
    <name type="synonym">Phora scalaris</name>
    <dbReference type="NCBI Taxonomy" id="36166"/>
    <lineage>
        <taxon>Eukaryota</taxon>
        <taxon>Metazoa</taxon>
        <taxon>Ecdysozoa</taxon>
        <taxon>Arthropoda</taxon>
        <taxon>Hexapoda</taxon>
        <taxon>Insecta</taxon>
        <taxon>Pterygota</taxon>
        <taxon>Neoptera</taxon>
        <taxon>Endopterygota</taxon>
        <taxon>Diptera</taxon>
        <taxon>Brachycera</taxon>
        <taxon>Muscomorpha</taxon>
        <taxon>Platypezoidea</taxon>
        <taxon>Phoridae</taxon>
        <taxon>Megaseliini</taxon>
        <taxon>Megaselia</taxon>
    </lineage>
</organism>
<dbReference type="STRING" id="36166.T1GRU3"/>
<evidence type="ECO:0000313" key="2">
    <source>
        <dbReference type="EnsemblMetazoa" id="MESCA006386-PA"/>
    </source>
</evidence>
<proteinExistence type="predicted"/>
<name>T1GRU3_MEGSC</name>
<dbReference type="Proteomes" id="UP000015102">
    <property type="component" value="Unassembled WGS sequence"/>
</dbReference>
<feature type="compositionally biased region" description="Basic and acidic residues" evidence="1">
    <location>
        <begin position="1"/>
        <end position="14"/>
    </location>
</feature>
<feature type="region of interest" description="Disordered" evidence="1">
    <location>
        <begin position="1"/>
        <end position="78"/>
    </location>
</feature>